<keyword evidence="10" id="KW-1185">Reference proteome</keyword>
<evidence type="ECO:0000256" key="2">
    <source>
        <dbReference type="ARBA" id="ARBA00022723"/>
    </source>
</evidence>
<dbReference type="GO" id="GO:0005634">
    <property type="term" value="C:nucleus"/>
    <property type="evidence" value="ECO:0007669"/>
    <property type="project" value="UniProtKB-SubCell"/>
</dbReference>
<dbReference type="PANTHER" id="PTHR16515">
    <property type="entry name" value="PR DOMAIN ZINC FINGER PROTEIN"/>
    <property type="match status" value="1"/>
</dbReference>
<evidence type="ECO:0000256" key="6">
    <source>
        <dbReference type="ARBA" id="ARBA00023242"/>
    </source>
</evidence>
<feature type="domain" description="C2H2-type" evidence="8">
    <location>
        <begin position="75"/>
        <end position="102"/>
    </location>
</feature>
<evidence type="ECO:0000313" key="10">
    <source>
        <dbReference type="Proteomes" id="UP000472260"/>
    </source>
</evidence>
<feature type="domain" description="C2H2-type" evidence="8">
    <location>
        <begin position="131"/>
        <end position="158"/>
    </location>
</feature>
<dbReference type="Proteomes" id="UP000472260">
    <property type="component" value="Unassembled WGS sequence"/>
</dbReference>
<dbReference type="Pfam" id="PF00096">
    <property type="entry name" value="zf-C2H2"/>
    <property type="match status" value="5"/>
</dbReference>
<reference evidence="9" key="1">
    <citation type="submission" date="2025-08" db="UniProtKB">
        <authorList>
            <consortium name="Ensembl"/>
        </authorList>
    </citation>
    <scope>IDENTIFICATION</scope>
</reference>
<feature type="domain" description="C2H2-type" evidence="8">
    <location>
        <begin position="103"/>
        <end position="130"/>
    </location>
</feature>
<sequence>PIHPILCKNRKNNTSIKRSLMALKEESEELDKMEEKDLYEKHHDFITKENIFCYSQTENTSSQKKAQNTGTRSYFTCQQCGKSFTQKGNLNVHMRVHTGEKPYTCQQCGNSFTHKGTLNSHIRSHTGESPYTCKLCEKSFSRKESRKIHMRIHTGEKPHTCDQCGKSFTHKGTLNAHMKTHTGECPYTCKLCGNSFSRKETLKTHMRIHTKEKPHTCMCFTDRKHLKNHVVSLIGETSFMSNLENYRSVLTRERTLKCAKYEECGKKFRKRSNFHNHLQILKFNPLIIIIIHLGCY</sequence>
<evidence type="ECO:0000256" key="5">
    <source>
        <dbReference type="ARBA" id="ARBA00022833"/>
    </source>
</evidence>
<dbReference type="FunFam" id="3.30.160.60:FF:002672">
    <property type="entry name" value="Zinc finger protein 347"/>
    <property type="match status" value="1"/>
</dbReference>
<dbReference type="GO" id="GO:0008270">
    <property type="term" value="F:zinc ion binding"/>
    <property type="evidence" value="ECO:0007669"/>
    <property type="project" value="UniProtKB-KW"/>
</dbReference>
<dbReference type="InterPro" id="IPR013087">
    <property type="entry name" value="Znf_C2H2_type"/>
</dbReference>
<name>A0A671Q258_9TELE</name>
<evidence type="ECO:0000256" key="1">
    <source>
        <dbReference type="ARBA" id="ARBA00004123"/>
    </source>
</evidence>
<evidence type="ECO:0000256" key="4">
    <source>
        <dbReference type="ARBA" id="ARBA00022771"/>
    </source>
</evidence>
<dbReference type="PANTHER" id="PTHR16515:SF49">
    <property type="entry name" value="GASTRULA ZINC FINGER PROTEIN XLCGF49.1-LIKE-RELATED"/>
    <property type="match status" value="1"/>
</dbReference>
<dbReference type="SMART" id="SM00355">
    <property type="entry name" value="ZnF_C2H2"/>
    <property type="match status" value="6"/>
</dbReference>
<dbReference type="InterPro" id="IPR050331">
    <property type="entry name" value="Zinc_finger"/>
</dbReference>
<protein>
    <recommendedName>
        <fullName evidence="8">C2H2-type domain-containing protein</fullName>
    </recommendedName>
</protein>
<keyword evidence="3" id="KW-0677">Repeat</keyword>
<dbReference type="Gene3D" id="3.30.160.60">
    <property type="entry name" value="Classic Zinc Finger"/>
    <property type="match status" value="5"/>
</dbReference>
<dbReference type="SUPFAM" id="SSF57667">
    <property type="entry name" value="beta-beta-alpha zinc fingers"/>
    <property type="match status" value="3"/>
</dbReference>
<evidence type="ECO:0000256" key="3">
    <source>
        <dbReference type="ARBA" id="ARBA00022737"/>
    </source>
</evidence>
<organism evidence="9 10">
    <name type="scientific">Sinocyclocheilus anshuiensis</name>
    <dbReference type="NCBI Taxonomy" id="1608454"/>
    <lineage>
        <taxon>Eukaryota</taxon>
        <taxon>Metazoa</taxon>
        <taxon>Chordata</taxon>
        <taxon>Craniata</taxon>
        <taxon>Vertebrata</taxon>
        <taxon>Euteleostomi</taxon>
        <taxon>Actinopterygii</taxon>
        <taxon>Neopterygii</taxon>
        <taxon>Teleostei</taxon>
        <taxon>Ostariophysi</taxon>
        <taxon>Cypriniformes</taxon>
        <taxon>Cyprinidae</taxon>
        <taxon>Cyprininae</taxon>
        <taxon>Sinocyclocheilus</taxon>
    </lineage>
</organism>
<dbReference type="PROSITE" id="PS00028">
    <property type="entry name" value="ZINC_FINGER_C2H2_1"/>
    <property type="match status" value="5"/>
</dbReference>
<feature type="domain" description="C2H2-type" evidence="8">
    <location>
        <begin position="256"/>
        <end position="280"/>
    </location>
</feature>
<evidence type="ECO:0000313" key="9">
    <source>
        <dbReference type="Ensembl" id="ENSSANP00000065655.1"/>
    </source>
</evidence>
<dbReference type="FunFam" id="3.30.160.60:FF:000912">
    <property type="entry name" value="Zinc finger protein 660"/>
    <property type="match status" value="2"/>
</dbReference>
<keyword evidence="5" id="KW-0862">Zinc</keyword>
<dbReference type="PROSITE" id="PS50157">
    <property type="entry name" value="ZINC_FINGER_C2H2_2"/>
    <property type="match status" value="6"/>
</dbReference>
<dbReference type="FunFam" id="3.30.160.60:FF:002325">
    <property type="entry name" value="Si:cabz01021430.2"/>
    <property type="match status" value="1"/>
</dbReference>
<comment type="subcellular location">
    <subcellularLocation>
        <location evidence="1">Nucleus</location>
    </subcellularLocation>
</comment>
<keyword evidence="2" id="KW-0479">Metal-binding</keyword>
<dbReference type="InterPro" id="IPR036236">
    <property type="entry name" value="Znf_C2H2_sf"/>
</dbReference>
<dbReference type="FunFam" id="3.30.160.60:FF:000328">
    <property type="entry name" value="Zinc finger protein 1079"/>
    <property type="match status" value="1"/>
</dbReference>
<dbReference type="GO" id="GO:0010468">
    <property type="term" value="P:regulation of gene expression"/>
    <property type="evidence" value="ECO:0007669"/>
    <property type="project" value="TreeGrafter"/>
</dbReference>
<dbReference type="Ensembl" id="ENSSANT00000069788.1">
    <property type="protein sequence ID" value="ENSSANP00000065655.1"/>
    <property type="gene ID" value="ENSSANG00000032727.1"/>
</dbReference>
<keyword evidence="4 7" id="KW-0863">Zinc-finger</keyword>
<feature type="domain" description="C2H2-type" evidence="8">
    <location>
        <begin position="187"/>
        <end position="214"/>
    </location>
</feature>
<reference evidence="9" key="2">
    <citation type="submission" date="2025-09" db="UniProtKB">
        <authorList>
            <consortium name="Ensembl"/>
        </authorList>
    </citation>
    <scope>IDENTIFICATION</scope>
</reference>
<accession>A0A671Q258</accession>
<evidence type="ECO:0000259" key="8">
    <source>
        <dbReference type="PROSITE" id="PS50157"/>
    </source>
</evidence>
<proteinExistence type="predicted"/>
<feature type="domain" description="C2H2-type" evidence="8">
    <location>
        <begin position="159"/>
        <end position="186"/>
    </location>
</feature>
<dbReference type="AlphaFoldDB" id="A0A671Q258"/>
<keyword evidence="6" id="KW-0539">Nucleus</keyword>
<evidence type="ECO:0000256" key="7">
    <source>
        <dbReference type="PROSITE-ProRule" id="PRU00042"/>
    </source>
</evidence>